<comment type="similarity">
    <text evidence="1">Belongs to the membrane fusion protein (MFP) (TC 8.A.1) family.</text>
</comment>
<keyword evidence="5" id="KW-1185">Reference proteome</keyword>
<accession>A0ABQ6LP99</accession>
<dbReference type="InterPro" id="IPR006143">
    <property type="entry name" value="RND_pump_MFP"/>
</dbReference>
<dbReference type="Pfam" id="PF25954">
    <property type="entry name" value="Beta-barrel_RND_2"/>
    <property type="match status" value="1"/>
</dbReference>
<evidence type="ECO:0000313" key="4">
    <source>
        <dbReference type="EMBL" id="GMG82266.1"/>
    </source>
</evidence>
<dbReference type="Gene3D" id="1.10.287.470">
    <property type="entry name" value="Helix hairpin bin"/>
    <property type="match status" value="1"/>
</dbReference>
<dbReference type="PANTHER" id="PTHR30469">
    <property type="entry name" value="MULTIDRUG RESISTANCE PROTEIN MDTA"/>
    <property type="match status" value="1"/>
</dbReference>
<dbReference type="RefSeq" id="WP_285671029.1">
    <property type="nucleotide sequence ID" value="NZ_BSYI01000009.1"/>
</dbReference>
<dbReference type="NCBIfam" id="TIGR01730">
    <property type="entry name" value="RND_mfp"/>
    <property type="match status" value="1"/>
</dbReference>
<dbReference type="InterPro" id="IPR058792">
    <property type="entry name" value="Beta-barrel_RND_2"/>
</dbReference>
<dbReference type="Proteomes" id="UP001239909">
    <property type="component" value="Unassembled WGS sequence"/>
</dbReference>
<dbReference type="SUPFAM" id="SSF111369">
    <property type="entry name" value="HlyD-like secretion proteins"/>
    <property type="match status" value="1"/>
</dbReference>
<organism evidence="4 5">
    <name type="scientific">Paralimibaculum aggregatum</name>
    <dbReference type="NCBI Taxonomy" id="3036245"/>
    <lineage>
        <taxon>Bacteria</taxon>
        <taxon>Pseudomonadati</taxon>
        <taxon>Pseudomonadota</taxon>
        <taxon>Alphaproteobacteria</taxon>
        <taxon>Rhodobacterales</taxon>
        <taxon>Paracoccaceae</taxon>
        <taxon>Paralimibaculum</taxon>
    </lineage>
</organism>
<dbReference type="EMBL" id="BSYI01000009">
    <property type="protein sequence ID" value="GMG82266.1"/>
    <property type="molecule type" value="Genomic_DNA"/>
</dbReference>
<protein>
    <submittedName>
        <fullName evidence="4">Multidrug efflux RND transporter periplasmic adaptor subunit VexE</fullName>
    </submittedName>
</protein>
<proteinExistence type="inferred from homology"/>
<evidence type="ECO:0000256" key="1">
    <source>
        <dbReference type="ARBA" id="ARBA00009477"/>
    </source>
</evidence>
<dbReference type="Gene3D" id="2.40.420.20">
    <property type="match status" value="1"/>
</dbReference>
<reference evidence="4 5" key="1">
    <citation type="submission" date="2023-04" db="EMBL/GenBank/DDBJ databases">
        <title>Marinoamorphus aggregata gen. nov., sp. Nov., isolate from tissue of brittle star Ophioplocus japonicus.</title>
        <authorList>
            <person name="Kawano K."/>
            <person name="Sawayama S."/>
            <person name="Nakagawa S."/>
        </authorList>
    </citation>
    <scope>NUCLEOTIDE SEQUENCE [LARGE SCALE GENOMIC DNA]</scope>
    <source>
        <strain evidence="4 5">NKW23</strain>
    </source>
</reference>
<feature type="domain" description="CusB-like beta-barrel" evidence="3">
    <location>
        <begin position="217"/>
        <end position="282"/>
    </location>
</feature>
<dbReference type="PANTHER" id="PTHR30469:SF29">
    <property type="entry name" value="BLR2860 PROTEIN"/>
    <property type="match status" value="1"/>
</dbReference>
<dbReference type="Gene3D" id="2.40.30.170">
    <property type="match status" value="1"/>
</dbReference>
<evidence type="ECO:0000313" key="5">
    <source>
        <dbReference type="Proteomes" id="UP001239909"/>
    </source>
</evidence>
<sequence>MRWTSLLLSLAVVIGLAVYFAPRGEAPAPVVDGEAPAPTPAAAAEAAPEVAPVAVLVLTVTAEETADRLLVPGRTSAIRRVSIAAETDGLVVSEPRRRGARIAAGEVLCRIDPGSRQAQLAEALARREKARADAAAAESLSAKGFTAETTRIARQAELEAAQAAVDLIRLDIARLEIRAPFDGILETDTAELGARLGLGDVCATLTDLTRLRATGYVSEQVVDRITPGGPASVRLVNGAQAEGSVTYISRSADEDTRTYEVEITLDNADGRLRAGMTAELRIDLAPERAHKVPQSALTLDDDGRLGLRLAEETATGHHARFVPVSILRDEPDGLWVRGLPETARVIAVGQEFVRDGRPIRPSEITWDELG</sequence>
<evidence type="ECO:0000259" key="3">
    <source>
        <dbReference type="Pfam" id="PF25954"/>
    </source>
</evidence>
<name>A0ABQ6LP99_9RHOB</name>
<dbReference type="Gene3D" id="2.40.50.100">
    <property type="match status" value="1"/>
</dbReference>
<gene>
    <name evidence="4" type="primary">vexE</name>
    <name evidence="4" type="ORF">LNKW23_14790</name>
</gene>
<keyword evidence="2" id="KW-0175">Coiled coil</keyword>
<comment type="caution">
    <text evidence="4">The sequence shown here is derived from an EMBL/GenBank/DDBJ whole genome shotgun (WGS) entry which is preliminary data.</text>
</comment>
<feature type="coiled-coil region" evidence="2">
    <location>
        <begin position="120"/>
        <end position="178"/>
    </location>
</feature>
<evidence type="ECO:0000256" key="2">
    <source>
        <dbReference type="SAM" id="Coils"/>
    </source>
</evidence>